<gene>
    <name evidence="1" type="ORF">GACE_2161</name>
</gene>
<dbReference type="AlphaFoldDB" id="A0A0A7GJP2"/>
<evidence type="ECO:0000313" key="2">
    <source>
        <dbReference type="Proteomes" id="UP000030624"/>
    </source>
</evidence>
<proteinExistence type="predicted"/>
<accession>A0A0A7GJP2</accession>
<organism evidence="1 2">
    <name type="scientific">Geoglobus acetivorans</name>
    <dbReference type="NCBI Taxonomy" id="565033"/>
    <lineage>
        <taxon>Archaea</taxon>
        <taxon>Methanobacteriati</taxon>
        <taxon>Methanobacteriota</taxon>
        <taxon>Archaeoglobi</taxon>
        <taxon>Archaeoglobales</taxon>
        <taxon>Archaeoglobaceae</taxon>
        <taxon>Geoglobus</taxon>
    </lineage>
</organism>
<protein>
    <submittedName>
        <fullName evidence="1">Uncharacterized protein</fullName>
    </submittedName>
</protein>
<dbReference type="Proteomes" id="UP000030624">
    <property type="component" value="Chromosome"/>
</dbReference>
<dbReference type="eggNOG" id="ENOG502N55R">
    <property type="taxonomic scope" value="Archaea"/>
</dbReference>
<dbReference type="GeneID" id="24798724"/>
<dbReference type="STRING" id="565033.GACE_2161"/>
<dbReference type="EMBL" id="CP009552">
    <property type="protein sequence ID" value="AIY91182.1"/>
    <property type="molecule type" value="Genomic_DNA"/>
</dbReference>
<evidence type="ECO:0000313" key="1">
    <source>
        <dbReference type="EMBL" id="AIY91182.1"/>
    </source>
</evidence>
<name>A0A0A7GJP2_GEOAI</name>
<sequence>MMKYQKLWDKDEEMRFFEKALEIATPEQLFYVTDDGRYLAYWPKNYKGRKTTLQSRNTFVGSYTEKWVTELVKPIAEKFDAYSVHKIVCEEIGIGERSPADVAIVKTPERYQKPENILMLIEVKMSVVWNWEYDPETGELKCIGDYRTHQGNPGLLRSDTMLKAIGKSINIRVSRNMASKIPIIVIGNTPITKTYYEKVDHLKTAGIVQGFYSVNPDPLDGDSDENIKNTPERGFLRIDDFSELEGMLSELVEDEREFFSSMLPKEKLGRIIEIASREPTYVKKAEKFLELLRGV</sequence>
<dbReference type="KEGG" id="gac:GACE_2161"/>
<dbReference type="HOGENOM" id="CLU_929786_0_0_2"/>
<dbReference type="RefSeq" id="WP_048093302.1">
    <property type="nucleotide sequence ID" value="NZ_CP009552.1"/>
</dbReference>
<reference evidence="1 2" key="1">
    <citation type="journal article" date="2015" name="Appl. Environ. Microbiol.">
        <title>The Geoglobus acetivorans genome: Fe(III) reduction, acetate utilization, autotrophic growth, and degradation of aromatic compounds in a hyperthermophilic archaeon.</title>
        <authorList>
            <person name="Mardanov A.V."/>
            <person name="Slododkina G.B."/>
            <person name="Slobodkin A.I."/>
            <person name="Beletsky A.V."/>
            <person name="Gavrilov S.N."/>
            <person name="Kublanov I.V."/>
            <person name="Bonch-Osmolovskaya E.A."/>
            <person name="Skryabin K.G."/>
            <person name="Ravin N.V."/>
        </authorList>
    </citation>
    <scope>NUCLEOTIDE SEQUENCE [LARGE SCALE GENOMIC DNA]</scope>
    <source>
        <strain evidence="1 2">SBH6</strain>
    </source>
</reference>